<dbReference type="Gene3D" id="3.40.50.300">
    <property type="entry name" value="P-loop containing nucleotide triphosphate hydrolases"/>
    <property type="match status" value="1"/>
</dbReference>
<protein>
    <recommendedName>
        <fullName evidence="4">Kinase</fullName>
    </recommendedName>
</protein>
<dbReference type="PANTHER" id="PTHR43883:SF1">
    <property type="entry name" value="GLUCONOKINASE"/>
    <property type="match status" value="1"/>
</dbReference>
<dbReference type="InterPro" id="IPR052732">
    <property type="entry name" value="Cell-binding_unc_protein"/>
</dbReference>
<dbReference type="SUPFAM" id="SSF52540">
    <property type="entry name" value="P-loop containing nucleoside triphosphate hydrolases"/>
    <property type="match status" value="1"/>
</dbReference>
<dbReference type="RefSeq" id="WP_089385373.1">
    <property type="nucleotide sequence ID" value="NZ_FZNQ01000014.1"/>
</dbReference>
<feature type="compositionally biased region" description="Basic and acidic residues" evidence="1">
    <location>
        <begin position="12"/>
        <end position="25"/>
    </location>
</feature>
<reference evidence="2 3" key="1">
    <citation type="submission" date="2017-06" db="EMBL/GenBank/DDBJ databases">
        <authorList>
            <person name="Kim H.J."/>
            <person name="Triplett B.A."/>
        </authorList>
    </citation>
    <scope>NUCLEOTIDE SEQUENCE [LARGE SCALE GENOMIC DNA]</scope>
    <source>
        <strain evidence="2 3">DSM 8800</strain>
    </source>
</reference>
<accession>A0A238X8H9</accession>
<sequence>MTDAGRQGAGVRCDDGTSRVARDAHTGGPEATDGATADADVAALVVVCGLPGVGKSTVAKRIADHVDGTVLRTDVIRKELFTEPTYTETETERVYGELLDRARSRVADGDSVVLDATFADRRFRTGVAEAAATVADRFELVKVECDEAVVRRRIERRDGISDADFDVYLRFKEAFEPLDRDHVVIDNSGARATTHERVDTTLFS</sequence>
<organism evidence="2 3">
    <name type="scientific">Halorubrum vacuolatum</name>
    <name type="common">Natronobacterium vacuolatum</name>
    <dbReference type="NCBI Taxonomy" id="63740"/>
    <lineage>
        <taxon>Archaea</taxon>
        <taxon>Methanobacteriati</taxon>
        <taxon>Methanobacteriota</taxon>
        <taxon>Stenosarchaea group</taxon>
        <taxon>Halobacteria</taxon>
        <taxon>Halobacteriales</taxon>
        <taxon>Haloferacaceae</taxon>
        <taxon>Halorubrum</taxon>
    </lineage>
</organism>
<dbReference type="AlphaFoldDB" id="A0A238X8H9"/>
<dbReference type="Pfam" id="PF13671">
    <property type="entry name" value="AAA_33"/>
    <property type="match status" value="1"/>
</dbReference>
<evidence type="ECO:0000256" key="1">
    <source>
        <dbReference type="SAM" id="MobiDB-lite"/>
    </source>
</evidence>
<evidence type="ECO:0000313" key="2">
    <source>
        <dbReference type="EMBL" id="SNR54918.1"/>
    </source>
</evidence>
<name>A0A238X8H9_HALVU</name>
<dbReference type="Proteomes" id="UP000198397">
    <property type="component" value="Unassembled WGS sequence"/>
</dbReference>
<keyword evidence="3" id="KW-1185">Reference proteome</keyword>
<gene>
    <name evidence="2" type="ORF">SAMN06264855_11460</name>
</gene>
<dbReference type="PANTHER" id="PTHR43883">
    <property type="entry name" value="SLR0207 PROTEIN"/>
    <property type="match status" value="1"/>
</dbReference>
<dbReference type="InterPro" id="IPR027417">
    <property type="entry name" value="P-loop_NTPase"/>
</dbReference>
<evidence type="ECO:0000313" key="3">
    <source>
        <dbReference type="Proteomes" id="UP000198397"/>
    </source>
</evidence>
<dbReference type="EMBL" id="FZNQ01000014">
    <property type="protein sequence ID" value="SNR54918.1"/>
    <property type="molecule type" value="Genomic_DNA"/>
</dbReference>
<feature type="region of interest" description="Disordered" evidence="1">
    <location>
        <begin position="1"/>
        <end position="35"/>
    </location>
</feature>
<feature type="compositionally biased region" description="Low complexity" evidence="1">
    <location>
        <begin position="26"/>
        <end position="35"/>
    </location>
</feature>
<dbReference type="OrthoDB" id="28808at2157"/>
<evidence type="ECO:0008006" key="4">
    <source>
        <dbReference type="Google" id="ProtNLM"/>
    </source>
</evidence>
<proteinExistence type="predicted"/>